<accession>A0ACC0MD07</accession>
<dbReference type="EMBL" id="CM046396">
    <property type="protein sequence ID" value="KAI8538850.1"/>
    <property type="molecule type" value="Genomic_DNA"/>
</dbReference>
<dbReference type="Proteomes" id="UP001062846">
    <property type="component" value="Chromosome 9"/>
</dbReference>
<keyword evidence="2" id="KW-1185">Reference proteome</keyword>
<proteinExistence type="predicted"/>
<gene>
    <name evidence="1" type="ORF">RHMOL_Rhmol09G0135400</name>
</gene>
<evidence type="ECO:0000313" key="1">
    <source>
        <dbReference type="EMBL" id="KAI8538850.1"/>
    </source>
</evidence>
<sequence length="122" mass="13516">MESAPCLPSFSLNILIENRYKKRRWDLKQLVGSGGMPSSHLATVTSLATAVGFHDDFGGSPFATTTTNKKQEITSFHPWPWGFSQRNLSPGEIVNSPEPPFLPCLRTQGDDLHASCYYIDSN</sequence>
<reference evidence="1" key="1">
    <citation type="submission" date="2022-02" db="EMBL/GenBank/DDBJ databases">
        <title>Plant Genome Project.</title>
        <authorList>
            <person name="Zhang R.-G."/>
        </authorList>
    </citation>
    <scope>NUCLEOTIDE SEQUENCE</scope>
    <source>
        <strain evidence="1">AT1</strain>
    </source>
</reference>
<evidence type="ECO:0000313" key="2">
    <source>
        <dbReference type="Proteomes" id="UP001062846"/>
    </source>
</evidence>
<protein>
    <submittedName>
        <fullName evidence="1">Uncharacterized protein</fullName>
    </submittedName>
</protein>
<comment type="caution">
    <text evidence="1">The sequence shown here is derived from an EMBL/GenBank/DDBJ whole genome shotgun (WGS) entry which is preliminary data.</text>
</comment>
<name>A0ACC0MD07_RHOML</name>
<organism evidence="1 2">
    <name type="scientific">Rhododendron molle</name>
    <name type="common">Chinese azalea</name>
    <name type="synonym">Azalea mollis</name>
    <dbReference type="NCBI Taxonomy" id="49168"/>
    <lineage>
        <taxon>Eukaryota</taxon>
        <taxon>Viridiplantae</taxon>
        <taxon>Streptophyta</taxon>
        <taxon>Embryophyta</taxon>
        <taxon>Tracheophyta</taxon>
        <taxon>Spermatophyta</taxon>
        <taxon>Magnoliopsida</taxon>
        <taxon>eudicotyledons</taxon>
        <taxon>Gunneridae</taxon>
        <taxon>Pentapetalae</taxon>
        <taxon>asterids</taxon>
        <taxon>Ericales</taxon>
        <taxon>Ericaceae</taxon>
        <taxon>Ericoideae</taxon>
        <taxon>Rhodoreae</taxon>
        <taxon>Rhododendron</taxon>
    </lineage>
</organism>